<evidence type="ECO:0000313" key="3">
    <source>
        <dbReference type="Proteomes" id="UP000673383"/>
    </source>
</evidence>
<reference evidence="1" key="1">
    <citation type="submission" date="2021-02" db="EMBL/GenBank/DDBJ databases">
        <title>Genomic Encyclopedia of Type Strains, Phase IV (KMG-V): Genome sequencing to study the core and pangenomes of soil and plant-associated prokaryotes.</title>
        <authorList>
            <person name="Whitman W."/>
        </authorList>
    </citation>
    <scope>NUCLEOTIDE SEQUENCE</scope>
    <source>
        <strain evidence="1">USDA 406</strain>
    </source>
</reference>
<sequence length="66" mass="7497">MPEIFARPEPSLIPIARPRCPKCQGRMTLTRIESDHGNPDLRTFECSNCELVCRLPADEQVKSLKT</sequence>
<dbReference type="EMBL" id="JBGBZA010000002">
    <property type="protein sequence ID" value="MEY9320329.1"/>
    <property type="molecule type" value="Genomic_DNA"/>
</dbReference>
<evidence type="ECO:0000313" key="4">
    <source>
        <dbReference type="Proteomes" id="UP001565471"/>
    </source>
</evidence>
<dbReference type="RefSeq" id="WP_014493230.1">
    <property type="nucleotide sequence ID" value="NZ_BJNL01000031.1"/>
</dbReference>
<dbReference type="AlphaFoldDB" id="A0A4Q4JW98"/>
<accession>A0A4Q4JW98</accession>
<reference evidence="2 4" key="2">
    <citation type="submission" date="2024-07" db="EMBL/GenBank/DDBJ databases">
        <title>Genomic Encyclopedia of Type Strains, Phase V (KMG-V): Genome sequencing to study the core and pangenomes of soil and plant-associated prokaryotes.</title>
        <authorList>
            <person name="Whitman W."/>
        </authorList>
    </citation>
    <scope>NUCLEOTIDE SEQUENCE [LARGE SCALE GENOMIC DNA]</scope>
    <source>
        <strain evidence="2 4">USDA 415</strain>
    </source>
</reference>
<dbReference type="Proteomes" id="UP001565471">
    <property type="component" value="Unassembled WGS sequence"/>
</dbReference>
<organism evidence="1 3">
    <name type="scientific">Bradyrhizobium elkanii</name>
    <dbReference type="NCBI Taxonomy" id="29448"/>
    <lineage>
        <taxon>Bacteria</taxon>
        <taxon>Pseudomonadati</taxon>
        <taxon>Pseudomonadota</taxon>
        <taxon>Alphaproteobacteria</taxon>
        <taxon>Hyphomicrobiales</taxon>
        <taxon>Nitrobacteraceae</taxon>
        <taxon>Bradyrhizobium</taxon>
    </lineage>
</organism>
<comment type="caution">
    <text evidence="1">The sequence shown here is derived from an EMBL/GenBank/DDBJ whole genome shotgun (WGS) entry which is preliminary data.</text>
</comment>
<proteinExistence type="predicted"/>
<name>A0A4Q4JW98_BRAEL</name>
<protein>
    <recommendedName>
        <fullName evidence="5">Response regulator</fullName>
    </recommendedName>
</protein>
<dbReference type="GeneID" id="92951762"/>
<evidence type="ECO:0008006" key="5">
    <source>
        <dbReference type="Google" id="ProtNLM"/>
    </source>
</evidence>
<evidence type="ECO:0000313" key="1">
    <source>
        <dbReference type="EMBL" id="MBP1294373.1"/>
    </source>
</evidence>
<dbReference type="Proteomes" id="UP000673383">
    <property type="component" value="Unassembled WGS sequence"/>
</dbReference>
<keyword evidence="4" id="KW-1185">Reference proteome</keyword>
<dbReference type="EMBL" id="JAFICZ010000001">
    <property type="protein sequence ID" value="MBP1294373.1"/>
    <property type="molecule type" value="Genomic_DNA"/>
</dbReference>
<evidence type="ECO:0000313" key="2">
    <source>
        <dbReference type="EMBL" id="MEY9320329.1"/>
    </source>
</evidence>
<gene>
    <name evidence="2" type="ORF">ABIF29_007128</name>
    <name evidence="1" type="ORF">JOH49_004126</name>
</gene>